<dbReference type="Proteomes" id="UP000265520">
    <property type="component" value="Unassembled WGS sequence"/>
</dbReference>
<feature type="non-terminal residue" evidence="1">
    <location>
        <position position="1"/>
    </location>
</feature>
<evidence type="ECO:0000313" key="1">
    <source>
        <dbReference type="EMBL" id="MCI40099.1"/>
    </source>
</evidence>
<dbReference type="AlphaFoldDB" id="A0A392RUQ7"/>
<comment type="caution">
    <text evidence="1">The sequence shown here is derived from an EMBL/GenBank/DDBJ whole genome shotgun (WGS) entry which is preliminary data.</text>
</comment>
<dbReference type="EMBL" id="LXQA010275809">
    <property type="protein sequence ID" value="MCI40099.1"/>
    <property type="molecule type" value="Genomic_DNA"/>
</dbReference>
<protein>
    <submittedName>
        <fullName evidence="1">Uncharacterized protein</fullName>
    </submittedName>
</protein>
<accession>A0A392RUQ7</accession>
<organism evidence="1 2">
    <name type="scientific">Trifolium medium</name>
    <dbReference type="NCBI Taxonomy" id="97028"/>
    <lineage>
        <taxon>Eukaryota</taxon>
        <taxon>Viridiplantae</taxon>
        <taxon>Streptophyta</taxon>
        <taxon>Embryophyta</taxon>
        <taxon>Tracheophyta</taxon>
        <taxon>Spermatophyta</taxon>
        <taxon>Magnoliopsida</taxon>
        <taxon>eudicotyledons</taxon>
        <taxon>Gunneridae</taxon>
        <taxon>Pentapetalae</taxon>
        <taxon>rosids</taxon>
        <taxon>fabids</taxon>
        <taxon>Fabales</taxon>
        <taxon>Fabaceae</taxon>
        <taxon>Papilionoideae</taxon>
        <taxon>50 kb inversion clade</taxon>
        <taxon>NPAAA clade</taxon>
        <taxon>Hologalegina</taxon>
        <taxon>IRL clade</taxon>
        <taxon>Trifolieae</taxon>
        <taxon>Trifolium</taxon>
    </lineage>
</organism>
<evidence type="ECO:0000313" key="2">
    <source>
        <dbReference type="Proteomes" id="UP000265520"/>
    </source>
</evidence>
<reference evidence="1 2" key="1">
    <citation type="journal article" date="2018" name="Front. Plant Sci.">
        <title>Red Clover (Trifolium pratense) and Zigzag Clover (T. medium) - A Picture of Genomic Similarities and Differences.</title>
        <authorList>
            <person name="Dluhosova J."/>
            <person name="Istvanek J."/>
            <person name="Nedelnik J."/>
            <person name="Repkova J."/>
        </authorList>
    </citation>
    <scope>NUCLEOTIDE SEQUENCE [LARGE SCALE GENOMIC DNA]</scope>
    <source>
        <strain evidence="2">cv. 10/8</strain>
        <tissue evidence="1">Leaf</tissue>
    </source>
</reference>
<proteinExistence type="predicted"/>
<keyword evidence="2" id="KW-1185">Reference proteome</keyword>
<name>A0A392RUQ7_9FABA</name>
<sequence>WDENALQSSLHESIESSSRPLNHVIAAPLRVSSKSLHFVAPCAWVLGIRASRILRVKGVRPG</sequence>